<keyword evidence="5 9" id="KW-0812">Transmembrane</keyword>
<dbReference type="InterPro" id="IPR050291">
    <property type="entry name" value="CDF_Transporter"/>
</dbReference>
<dbReference type="GO" id="GO:0015341">
    <property type="term" value="F:zinc efflux antiporter activity"/>
    <property type="evidence" value="ECO:0007669"/>
    <property type="project" value="TreeGrafter"/>
</dbReference>
<evidence type="ECO:0000256" key="1">
    <source>
        <dbReference type="ARBA" id="ARBA00004651"/>
    </source>
</evidence>
<reference evidence="12 13" key="1">
    <citation type="submission" date="2016-10" db="EMBL/GenBank/DDBJ databases">
        <authorList>
            <person name="de Groot N.N."/>
        </authorList>
    </citation>
    <scope>NUCLEOTIDE SEQUENCE [LARGE SCALE GENOMIC DNA]</scope>
    <source>
        <strain evidence="12 13">CGMCC 1.9157</strain>
    </source>
</reference>
<dbReference type="FunFam" id="3.30.70.1350:FF:000002">
    <property type="entry name" value="Ferrous-iron efflux pump FieF"/>
    <property type="match status" value="1"/>
</dbReference>
<evidence type="ECO:0000256" key="7">
    <source>
        <dbReference type="ARBA" id="ARBA00023136"/>
    </source>
</evidence>
<dbReference type="InterPro" id="IPR002524">
    <property type="entry name" value="Cation_efflux"/>
</dbReference>
<evidence type="ECO:0000259" key="10">
    <source>
        <dbReference type="Pfam" id="PF01545"/>
    </source>
</evidence>
<gene>
    <name evidence="12" type="ORF">SAMN04488056_101266</name>
</gene>
<dbReference type="GO" id="GO:0005886">
    <property type="term" value="C:plasma membrane"/>
    <property type="evidence" value="ECO:0007669"/>
    <property type="project" value="UniProtKB-SubCell"/>
</dbReference>
<dbReference type="SUPFAM" id="SSF160240">
    <property type="entry name" value="Cation efflux protein cytoplasmic domain-like"/>
    <property type="match status" value="1"/>
</dbReference>
<comment type="similarity">
    <text evidence="2">Belongs to the cation diffusion facilitator (CDF) transporter (TC 2.A.4) family.</text>
</comment>
<dbReference type="STRING" id="655353.SAMN04488056_101266"/>
<feature type="transmembrane region" description="Helical" evidence="9">
    <location>
        <begin position="118"/>
        <end position="140"/>
    </location>
</feature>
<feature type="domain" description="Cation efflux protein cytoplasmic" evidence="11">
    <location>
        <begin position="219"/>
        <end position="296"/>
    </location>
</feature>
<evidence type="ECO:0000256" key="8">
    <source>
        <dbReference type="ARBA" id="ARBA00068882"/>
    </source>
</evidence>
<dbReference type="InterPro" id="IPR036837">
    <property type="entry name" value="Cation_efflux_CTD_sf"/>
</dbReference>
<evidence type="ECO:0000313" key="12">
    <source>
        <dbReference type="EMBL" id="SFN54980.1"/>
    </source>
</evidence>
<dbReference type="EMBL" id="FOVR01000001">
    <property type="protein sequence ID" value="SFN54980.1"/>
    <property type="molecule type" value="Genomic_DNA"/>
</dbReference>
<evidence type="ECO:0000259" key="11">
    <source>
        <dbReference type="Pfam" id="PF16916"/>
    </source>
</evidence>
<feature type="transmembrane region" description="Helical" evidence="9">
    <location>
        <begin position="20"/>
        <end position="38"/>
    </location>
</feature>
<dbReference type="Proteomes" id="UP000199236">
    <property type="component" value="Unassembled WGS sequence"/>
</dbReference>
<dbReference type="GO" id="GO:0015093">
    <property type="term" value="F:ferrous iron transmembrane transporter activity"/>
    <property type="evidence" value="ECO:0007669"/>
    <property type="project" value="TreeGrafter"/>
</dbReference>
<evidence type="ECO:0000256" key="5">
    <source>
        <dbReference type="ARBA" id="ARBA00022692"/>
    </source>
</evidence>
<dbReference type="Gene3D" id="3.30.70.1350">
    <property type="entry name" value="Cation efflux protein, cytoplasmic domain"/>
    <property type="match status" value="1"/>
</dbReference>
<dbReference type="InterPro" id="IPR058533">
    <property type="entry name" value="Cation_efflux_TM"/>
</dbReference>
<dbReference type="GO" id="GO:0015086">
    <property type="term" value="F:cadmium ion transmembrane transporter activity"/>
    <property type="evidence" value="ECO:0007669"/>
    <property type="project" value="TreeGrafter"/>
</dbReference>
<keyword evidence="3" id="KW-0813">Transport</keyword>
<evidence type="ECO:0000256" key="6">
    <source>
        <dbReference type="ARBA" id="ARBA00022989"/>
    </source>
</evidence>
<dbReference type="InterPro" id="IPR027469">
    <property type="entry name" value="Cation_efflux_TMD_sf"/>
</dbReference>
<dbReference type="AlphaFoldDB" id="A0A1I4ZY10"/>
<keyword evidence="13" id="KW-1185">Reference proteome</keyword>
<feature type="transmembrane region" description="Helical" evidence="9">
    <location>
        <begin position="90"/>
        <end position="112"/>
    </location>
</feature>
<name>A0A1I4ZY10_9HYPH</name>
<evidence type="ECO:0000313" key="13">
    <source>
        <dbReference type="Proteomes" id="UP000199236"/>
    </source>
</evidence>
<dbReference type="OrthoDB" id="9806522at2"/>
<evidence type="ECO:0000256" key="3">
    <source>
        <dbReference type="ARBA" id="ARBA00022448"/>
    </source>
</evidence>
<keyword evidence="7 9" id="KW-0472">Membrane</keyword>
<evidence type="ECO:0000256" key="4">
    <source>
        <dbReference type="ARBA" id="ARBA00022475"/>
    </source>
</evidence>
<protein>
    <recommendedName>
        <fullName evidence="8">Protein p34</fullName>
    </recommendedName>
</protein>
<dbReference type="PANTHER" id="PTHR43840">
    <property type="entry name" value="MITOCHONDRIAL METAL TRANSPORTER 1-RELATED"/>
    <property type="match status" value="1"/>
</dbReference>
<dbReference type="InterPro" id="IPR027470">
    <property type="entry name" value="Cation_efflux_CTD"/>
</dbReference>
<proteinExistence type="inferred from homology"/>
<dbReference type="RefSeq" id="WP_090068062.1">
    <property type="nucleotide sequence ID" value="NZ_FOVR01000001.1"/>
</dbReference>
<accession>A0A1I4ZY10</accession>
<sequence length="311" mass="33589">MIDPASLKKPVSKLSSKQLAIGSVLVALVVLALKYAAYAMTNSVGLYSDALETLINLAAAFAVLIALWLGEKPADHNHQFGHHKAEYLSAVAEGVLVVLAAVAIFMEAYEVFTHPRDLSVPTIGLVLNGLGGVLNAGWAFTLVRIGKRLRSPALVADGRHLFTDVVTSIGVIAGVTLAKLTGLVWLDPLLAMFVGVSILWTGWELIKGSLSGLMDEAIDPEELLQLRTSIMANADGAIEAHDIRTRHAGRVIFVEFHLVVPSQMSVYDAHAICDRIENALQKEMPHAVVTIHIEPEYMANKSVFDDNLTLD</sequence>
<comment type="subcellular location">
    <subcellularLocation>
        <location evidence="1">Cell membrane</location>
        <topology evidence="1">Multi-pass membrane protein</topology>
    </subcellularLocation>
</comment>
<dbReference type="Gene3D" id="1.20.1510.10">
    <property type="entry name" value="Cation efflux protein transmembrane domain"/>
    <property type="match status" value="1"/>
</dbReference>
<keyword evidence="6 9" id="KW-1133">Transmembrane helix</keyword>
<dbReference type="NCBIfam" id="TIGR01297">
    <property type="entry name" value="CDF"/>
    <property type="match status" value="1"/>
</dbReference>
<feature type="transmembrane region" description="Helical" evidence="9">
    <location>
        <begin position="50"/>
        <end position="69"/>
    </location>
</feature>
<dbReference type="Pfam" id="PF16916">
    <property type="entry name" value="ZT_dimer"/>
    <property type="match status" value="1"/>
</dbReference>
<dbReference type="GO" id="GO:0006882">
    <property type="term" value="P:intracellular zinc ion homeostasis"/>
    <property type="evidence" value="ECO:0007669"/>
    <property type="project" value="TreeGrafter"/>
</dbReference>
<evidence type="ECO:0000256" key="2">
    <source>
        <dbReference type="ARBA" id="ARBA00008114"/>
    </source>
</evidence>
<dbReference type="PANTHER" id="PTHR43840:SF15">
    <property type="entry name" value="MITOCHONDRIAL METAL TRANSPORTER 1-RELATED"/>
    <property type="match status" value="1"/>
</dbReference>
<feature type="transmembrane region" description="Helical" evidence="9">
    <location>
        <begin position="161"/>
        <end position="178"/>
    </location>
</feature>
<dbReference type="Pfam" id="PF01545">
    <property type="entry name" value="Cation_efflux"/>
    <property type="match status" value="1"/>
</dbReference>
<organism evidence="12 13">
    <name type="scientific">Cohaesibacter marisflavi</name>
    <dbReference type="NCBI Taxonomy" id="655353"/>
    <lineage>
        <taxon>Bacteria</taxon>
        <taxon>Pseudomonadati</taxon>
        <taxon>Pseudomonadota</taxon>
        <taxon>Alphaproteobacteria</taxon>
        <taxon>Hyphomicrobiales</taxon>
        <taxon>Cohaesibacteraceae</taxon>
    </lineage>
</organism>
<evidence type="ECO:0000256" key="9">
    <source>
        <dbReference type="SAM" id="Phobius"/>
    </source>
</evidence>
<dbReference type="SUPFAM" id="SSF161111">
    <property type="entry name" value="Cation efflux protein transmembrane domain-like"/>
    <property type="match status" value="1"/>
</dbReference>
<keyword evidence="4" id="KW-1003">Cell membrane</keyword>
<feature type="domain" description="Cation efflux protein transmembrane" evidence="10">
    <location>
        <begin position="23"/>
        <end position="214"/>
    </location>
</feature>